<dbReference type="Proteomes" id="UP000053904">
    <property type="component" value="Unassembled WGS sequence"/>
</dbReference>
<reference evidence="2" key="1">
    <citation type="journal article" date="2015" name="MBio">
        <title>Genome-Resolved Metagenomic Analysis Reveals Roles for Candidate Phyla and Other Microbial Community Members in Biogeochemical Transformations in Oil Reservoirs.</title>
        <authorList>
            <person name="Hu P."/>
            <person name="Tom L."/>
            <person name="Singh A."/>
            <person name="Thomas B.C."/>
            <person name="Baker B.J."/>
            <person name="Piceno Y.M."/>
            <person name="Andersen G.L."/>
            <person name="Banfield J.F."/>
        </authorList>
    </citation>
    <scope>NUCLEOTIDE SEQUENCE [LARGE SCALE GENOMIC DNA]</scope>
</reference>
<protein>
    <submittedName>
        <fullName evidence="1">Uncharacterized protein</fullName>
    </submittedName>
</protein>
<organism evidence="1 2">
    <name type="scientific">candidate division WS6 bacterium 34_10</name>
    <dbReference type="NCBI Taxonomy" id="1641389"/>
    <lineage>
        <taxon>Bacteria</taxon>
        <taxon>Candidatus Dojkabacteria</taxon>
    </lineage>
</organism>
<name>A0A101HHR3_9BACT</name>
<dbReference type="AlphaFoldDB" id="A0A101HHR3"/>
<gene>
    <name evidence="1" type="ORF">XD93_0531</name>
</gene>
<proteinExistence type="predicted"/>
<accession>A0A101HHR3</accession>
<evidence type="ECO:0000313" key="1">
    <source>
        <dbReference type="EMBL" id="KUK77119.1"/>
    </source>
</evidence>
<comment type="caution">
    <text evidence="1">The sequence shown here is derived from an EMBL/GenBank/DDBJ whole genome shotgun (WGS) entry which is preliminary data.</text>
</comment>
<dbReference type="EMBL" id="LGGO01000065">
    <property type="protein sequence ID" value="KUK77119.1"/>
    <property type="molecule type" value="Genomic_DNA"/>
</dbReference>
<evidence type="ECO:0000313" key="2">
    <source>
        <dbReference type="Proteomes" id="UP000053904"/>
    </source>
</evidence>
<sequence length="246" mass="27889">MVTLSNQKELTTLLEQKETSNIEIGRKLYKDAYRKIVTAKLPGLFEVDPEIATDILVNILRTLELLVDSEDNFNSIPRLGTTGEVLTKIALDAKGIQAIPSELKEDVSESFDFTILGRRVDITTSPLDDAFVKKFTDGHPITLFVPSYELDLSNQYSEISNLPKECSYGYKLIYEQTFDVDRFLEDTLNINYAALDILEDICDNGSDNNYELNSNQFGDITPELVLEYQSFLDDLSQEIYTPLDNN</sequence>